<evidence type="ECO:0000256" key="1">
    <source>
        <dbReference type="ARBA" id="ARBA00000085"/>
    </source>
</evidence>
<evidence type="ECO:0000259" key="11">
    <source>
        <dbReference type="PROSITE" id="PS50110"/>
    </source>
</evidence>
<dbReference type="InterPro" id="IPR036097">
    <property type="entry name" value="HisK_dim/P_sf"/>
</dbReference>
<dbReference type="Gene3D" id="3.30.450.20">
    <property type="entry name" value="PAS domain"/>
    <property type="match status" value="2"/>
</dbReference>
<keyword evidence="5" id="KW-0547">Nucleotide-binding</keyword>
<feature type="modified residue" description="4-aspartylphosphate" evidence="9">
    <location>
        <position position="561"/>
    </location>
</feature>
<evidence type="ECO:0000256" key="6">
    <source>
        <dbReference type="ARBA" id="ARBA00022777"/>
    </source>
</evidence>
<dbReference type="EC" id="2.7.13.3" evidence="2"/>
<dbReference type="CDD" id="cd00130">
    <property type="entry name" value="PAS"/>
    <property type="match status" value="2"/>
</dbReference>
<keyword evidence="3 9" id="KW-0597">Phosphoprotein</keyword>
<dbReference type="InterPro" id="IPR036890">
    <property type="entry name" value="HATPase_C_sf"/>
</dbReference>
<dbReference type="NCBIfam" id="TIGR00229">
    <property type="entry name" value="sensory_box"/>
    <property type="match status" value="2"/>
</dbReference>
<organism evidence="13 14">
    <name type="scientific">Salipiger marinus</name>
    <dbReference type="NCBI Taxonomy" id="555512"/>
    <lineage>
        <taxon>Bacteria</taxon>
        <taxon>Pseudomonadati</taxon>
        <taxon>Pseudomonadota</taxon>
        <taxon>Alphaproteobacteria</taxon>
        <taxon>Rhodobacterales</taxon>
        <taxon>Roseobacteraceae</taxon>
        <taxon>Salipiger</taxon>
    </lineage>
</organism>
<dbReference type="PANTHER" id="PTHR43065:SF10">
    <property type="entry name" value="PEROXIDE STRESS-ACTIVATED HISTIDINE KINASE MAK3"/>
    <property type="match status" value="1"/>
</dbReference>
<dbReference type="CDD" id="cd00082">
    <property type="entry name" value="HisKA"/>
    <property type="match status" value="1"/>
</dbReference>
<proteinExistence type="predicted"/>
<dbReference type="InterPro" id="IPR003661">
    <property type="entry name" value="HisK_dim/P_dom"/>
</dbReference>
<feature type="domain" description="Histidine kinase" evidence="10">
    <location>
        <begin position="278"/>
        <end position="492"/>
    </location>
</feature>
<dbReference type="Gene3D" id="1.10.287.130">
    <property type="match status" value="1"/>
</dbReference>
<sequence length="636" mass="68341">MADHPDTLLAAIVRSSLNAIIVVDEAGRVVEFNPAAESIFGHPRDAAIGRSIADLIVPPHLRAAHQNGMTRYMATGVPHVLNRRVEIEAMRASGELFPVELSISEVLTGGARHFAASLRDLTRERAAEAARDDSEARLRAFMDHAPIGMYLKDGAGRYIMANPEFTRVFGQPLESILGRSADELLSPEESAMVRENDAKVLETGRPLALEEYLDGRDAYSWTLVLRFPMWSEAAREWRIGGFDIDITQLKLAAAEVQRSQWALLQSEKLSALGKLLAGVAHELNNPLAVVKAQAEMLGMETEGTALAARASRIGRAADRCVRIVQTFLSLARQRPPLRETIRLHVIVEQVIDILAYQLRATGIELRRQFAPDLPPTTGDPDQVHQVVMNLVLNALQAMEPLPQGAERVLTLSTGLGAQGASLWLEVADSGPGVTEALRGRIFEPFFTTKEQGKGTGMGLSFSRAMIEGHGGTLEVVPGPGGARFRITLPWIEADSAEPAAADATPPGADARRVLIVDDEAEVAEALADLLRVLGHRAEMRTSASGALAALAAREFDVILADLWMPDMGGAGFLEVLAATHPLAVARLAFVTGDVLGGAAQDILRRAGRPVLAKPFDLESLRAVLAELGAQGGVVTG</sequence>
<dbReference type="SMART" id="SM00388">
    <property type="entry name" value="HisKA"/>
    <property type="match status" value="1"/>
</dbReference>
<gene>
    <name evidence="13" type="ORF">SAMN04487993_102761</name>
</gene>
<name>A0A1G8T2E2_9RHOB</name>
<dbReference type="CDD" id="cd00156">
    <property type="entry name" value="REC"/>
    <property type="match status" value="1"/>
</dbReference>
<dbReference type="InterPro" id="IPR000014">
    <property type="entry name" value="PAS"/>
</dbReference>
<dbReference type="AlphaFoldDB" id="A0A1G8T2E2"/>
<dbReference type="InterPro" id="IPR011006">
    <property type="entry name" value="CheY-like_superfamily"/>
</dbReference>
<reference evidence="13 14" key="1">
    <citation type="submission" date="2016-10" db="EMBL/GenBank/DDBJ databases">
        <authorList>
            <person name="de Groot N.N."/>
        </authorList>
    </citation>
    <scope>NUCLEOTIDE SEQUENCE [LARGE SCALE GENOMIC DNA]</scope>
    <source>
        <strain evidence="13 14">DSM 26424</strain>
    </source>
</reference>
<evidence type="ECO:0000259" key="12">
    <source>
        <dbReference type="PROSITE" id="PS50112"/>
    </source>
</evidence>
<dbReference type="Proteomes" id="UP000199093">
    <property type="component" value="Unassembled WGS sequence"/>
</dbReference>
<evidence type="ECO:0000313" key="14">
    <source>
        <dbReference type="Proteomes" id="UP000199093"/>
    </source>
</evidence>
<evidence type="ECO:0000256" key="9">
    <source>
        <dbReference type="PROSITE-ProRule" id="PRU00169"/>
    </source>
</evidence>
<dbReference type="SMART" id="SM00387">
    <property type="entry name" value="HATPase_c"/>
    <property type="match status" value="1"/>
</dbReference>
<protein>
    <recommendedName>
        <fullName evidence="2">histidine kinase</fullName>
        <ecNumber evidence="2">2.7.13.3</ecNumber>
    </recommendedName>
</protein>
<dbReference type="InterPro" id="IPR013656">
    <property type="entry name" value="PAS_4"/>
</dbReference>
<dbReference type="Pfam" id="PF00072">
    <property type="entry name" value="Response_reg"/>
    <property type="match status" value="1"/>
</dbReference>
<dbReference type="SUPFAM" id="SSF52172">
    <property type="entry name" value="CheY-like"/>
    <property type="match status" value="1"/>
</dbReference>
<evidence type="ECO:0000256" key="2">
    <source>
        <dbReference type="ARBA" id="ARBA00012438"/>
    </source>
</evidence>
<dbReference type="SUPFAM" id="SSF47384">
    <property type="entry name" value="Homodimeric domain of signal transducing histidine kinase"/>
    <property type="match status" value="1"/>
</dbReference>
<dbReference type="Pfam" id="PF00512">
    <property type="entry name" value="HisKA"/>
    <property type="match status" value="1"/>
</dbReference>
<dbReference type="PROSITE" id="PS50109">
    <property type="entry name" value="HIS_KIN"/>
    <property type="match status" value="1"/>
</dbReference>
<keyword evidence="6" id="KW-0418">Kinase</keyword>
<dbReference type="InterPro" id="IPR003594">
    <property type="entry name" value="HATPase_dom"/>
</dbReference>
<evidence type="ECO:0000313" key="13">
    <source>
        <dbReference type="EMBL" id="SDJ35698.1"/>
    </source>
</evidence>
<dbReference type="InterPro" id="IPR035965">
    <property type="entry name" value="PAS-like_dom_sf"/>
</dbReference>
<dbReference type="GO" id="GO:0006355">
    <property type="term" value="P:regulation of DNA-templated transcription"/>
    <property type="evidence" value="ECO:0007669"/>
    <property type="project" value="InterPro"/>
</dbReference>
<dbReference type="SUPFAM" id="SSF55874">
    <property type="entry name" value="ATPase domain of HSP90 chaperone/DNA topoisomerase II/histidine kinase"/>
    <property type="match status" value="1"/>
</dbReference>
<keyword evidence="7" id="KW-0067">ATP-binding</keyword>
<dbReference type="Pfam" id="PF08448">
    <property type="entry name" value="PAS_4"/>
    <property type="match status" value="1"/>
</dbReference>
<evidence type="ECO:0000256" key="5">
    <source>
        <dbReference type="ARBA" id="ARBA00022741"/>
    </source>
</evidence>
<feature type="domain" description="PAS" evidence="12">
    <location>
        <begin position="134"/>
        <end position="204"/>
    </location>
</feature>
<dbReference type="PANTHER" id="PTHR43065">
    <property type="entry name" value="SENSOR HISTIDINE KINASE"/>
    <property type="match status" value="1"/>
</dbReference>
<keyword evidence="8" id="KW-0902">Two-component regulatory system</keyword>
<accession>A0A1G8T2E2</accession>
<dbReference type="GO" id="GO:0005524">
    <property type="term" value="F:ATP binding"/>
    <property type="evidence" value="ECO:0007669"/>
    <property type="project" value="UniProtKB-KW"/>
</dbReference>
<dbReference type="InterPro" id="IPR004358">
    <property type="entry name" value="Sig_transdc_His_kin-like_C"/>
</dbReference>
<dbReference type="SUPFAM" id="SSF55785">
    <property type="entry name" value="PYP-like sensor domain (PAS domain)"/>
    <property type="match status" value="2"/>
</dbReference>
<dbReference type="InterPro" id="IPR005467">
    <property type="entry name" value="His_kinase_dom"/>
</dbReference>
<evidence type="ECO:0000256" key="3">
    <source>
        <dbReference type="ARBA" id="ARBA00022553"/>
    </source>
</evidence>
<keyword evidence="14" id="KW-1185">Reference proteome</keyword>
<dbReference type="Gene3D" id="3.40.50.2300">
    <property type="match status" value="1"/>
</dbReference>
<dbReference type="Pfam" id="PF00989">
    <property type="entry name" value="PAS"/>
    <property type="match status" value="1"/>
</dbReference>
<dbReference type="GO" id="GO:0000155">
    <property type="term" value="F:phosphorelay sensor kinase activity"/>
    <property type="evidence" value="ECO:0007669"/>
    <property type="project" value="InterPro"/>
</dbReference>
<feature type="domain" description="Response regulatory" evidence="11">
    <location>
        <begin position="512"/>
        <end position="628"/>
    </location>
</feature>
<dbReference type="PROSITE" id="PS50112">
    <property type="entry name" value="PAS"/>
    <property type="match status" value="2"/>
</dbReference>
<evidence type="ECO:0000259" key="10">
    <source>
        <dbReference type="PROSITE" id="PS50109"/>
    </source>
</evidence>
<evidence type="ECO:0000256" key="7">
    <source>
        <dbReference type="ARBA" id="ARBA00022840"/>
    </source>
</evidence>
<dbReference type="SMART" id="SM00091">
    <property type="entry name" value="PAS"/>
    <property type="match status" value="2"/>
</dbReference>
<dbReference type="EMBL" id="FNEJ01000027">
    <property type="protein sequence ID" value="SDJ35698.1"/>
    <property type="molecule type" value="Genomic_DNA"/>
</dbReference>
<dbReference type="PROSITE" id="PS50110">
    <property type="entry name" value="RESPONSE_REGULATORY"/>
    <property type="match status" value="1"/>
</dbReference>
<comment type="catalytic activity">
    <reaction evidence="1">
        <text>ATP + protein L-histidine = ADP + protein N-phospho-L-histidine.</text>
        <dbReference type="EC" id="2.7.13.3"/>
    </reaction>
</comment>
<feature type="domain" description="PAS" evidence="12">
    <location>
        <begin position="5"/>
        <end position="76"/>
    </location>
</feature>
<keyword evidence="4" id="KW-0808">Transferase</keyword>
<dbReference type="InterPro" id="IPR013767">
    <property type="entry name" value="PAS_fold"/>
</dbReference>
<dbReference type="PRINTS" id="PR00344">
    <property type="entry name" value="BCTRLSENSOR"/>
</dbReference>
<evidence type="ECO:0000256" key="8">
    <source>
        <dbReference type="ARBA" id="ARBA00023012"/>
    </source>
</evidence>
<dbReference type="RefSeq" id="WP_165616905.1">
    <property type="nucleotide sequence ID" value="NZ_FNEJ01000027.1"/>
</dbReference>
<dbReference type="InterPro" id="IPR001789">
    <property type="entry name" value="Sig_transdc_resp-reg_receiver"/>
</dbReference>
<dbReference type="STRING" id="555512.SAMN04487993_102761"/>
<dbReference type="Gene3D" id="3.30.565.10">
    <property type="entry name" value="Histidine kinase-like ATPase, C-terminal domain"/>
    <property type="match status" value="1"/>
</dbReference>
<dbReference type="SMART" id="SM00448">
    <property type="entry name" value="REC"/>
    <property type="match status" value="1"/>
</dbReference>
<evidence type="ECO:0000256" key="4">
    <source>
        <dbReference type="ARBA" id="ARBA00022679"/>
    </source>
</evidence>
<dbReference type="Pfam" id="PF02518">
    <property type="entry name" value="HATPase_c"/>
    <property type="match status" value="1"/>
</dbReference>